<accession>A0A9P6L403</accession>
<dbReference type="AlphaFoldDB" id="A0A9P6L403"/>
<reference evidence="1" key="2">
    <citation type="submission" date="2020-11" db="EMBL/GenBank/DDBJ databases">
        <authorList>
            <consortium name="DOE Joint Genome Institute"/>
            <person name="Kuo A."/>
            <person name="Miyauchi S."/>
            <person name="Kiss E."/>
            <person name="Drula E."/>
            <person name="Kohler A."/>
            <person name="Sanchez-Garcia M."/>
            <person name="Andreopoulos B."/>
            <person name="Barry K.W."/>
            <person name="Bonito G."/>
            <person name="Buee M."/>
            <person name="Carver A."/>
            <person name="Chen C."/>
            <person name="Cichocki N."/>
            <person name="Clum A."/>
            <person name="Culley D."/>
            <person name="Crous P.W."/>
            <person name="Fauchery L."/>
            <person name="Girlanda M."/>
            <person name="Hayes R."/>
            <person name="Keri Z."/>
            <person name="Labutti K."/>
            <person name="Lipzen A."/>
            <person name="Lombard V."/>
            <person name="Magnuson J."/>
            <person name="Maillard F."/>
            <person name="Morin E."/>
            <person name="Murat C."/>
            <person name="Nolan M."/>
            <person name="Ohm R."/>
            <person name="Pangilinan J."/>
            <person name="Pereira M."/>
            <person name="Perotto S."/>
            <person name="Peter M."/>
            <person name="Riley R."/>
            <person name="Sitrit Y."/>
            <person name="Stielow B."/>
            <person name="Szollosi G."/>
            <person name="Zifcakova L."/>
            <person name="Stursova M."/>
            <person name="Spatafora J.W."/>
            <person name="Tedersoo L."/>
            <person name="Vaario L.-M."/>
            <person name="Yamada A."/>
            <person name="Yan M."/>
            <person name="Wang P."/>
            <person name="Xu J."/>
            <person name="Bruns T."/>
            <person name="Baldrian P."/>
            <person name="Vilgalys R."/>
            <person name="Henrissat B."/>
            <person name="Grigoriev I.V."/>
            <person name="Hibbett D."/>
            <person name="Nagy L.G."/>
            <person name="Martin F.M."/>
        </authorList>
    </citation>
    <scope>NUCLEOTIDE SEQUENCE</scope>
    <source>
        <strain evidence="1">UH-Tt-Lm1</strain>
    </source>
</reference>
<evidence type="ECO:0000313" key="1">
    <source>
        <dbReference type="EMBL" id="KAF9781301.1"/>
    </source>
</evidence>
<dbReference type="OrthoDB" id="3197377at2759"/>
<dbReference type="EMBL" id="WIUZ02000014">
    <property type="protein sequence ID" value="KAF9781301.1"/>
    <property type="molecule type" value="Genomic_DNA"/>
</dbReference>
<sequence>MAGPRTSARLPAEPNIGRHVCPGLLVPRAIICRKYVQYSRRMKSRGTMSLHVHRELAMVVAEVFKEFIEPVKTVCRQGWHYDQRPCSFFLYQVSQGSWQADVRLEANRDLCTPPSMLCLLTRGLCRTPTMSRMMITTDDCVYSQRFYSTHRLAFIRVTLTIYHPIHATPI</sequence>
<name>A0A9P6L403_9AGAM</name>
<reference evidence="1" key="1">
    <citation type="journal article" date="2020" name="Nat. Commun.">
        <title>Large-scale genome sequencing of mycorrhizal fungi provides insights into the early evolution of symbiotic traits.</title>
        <authorList>
            <person name="Miyauchi S."/>
            <person name="Kiss E."/>
            <person name="Kuo A."/>
            <person name="Drula E."/>
            <person name="Kohler A."/>
            <person name="Sanchez-Garcia M."/>
            <person name="Morin E."/>
            <person name="Andreopoulos B."/>
            <person name="Barry K.W."/>
            <person name="Bonito G."/>
            <person name="Buee M."/>
            <person name="Carver A."/>
            <person name="Chen C."/>
            <person name="Cichocki N."/>
            <person name="Clum A."/>
            <person name="Culley D."/>
            <person name="Crous P.W."/>
            <person name="Fauchery L."/>
            <person name="Girlanda M."/>
            <person name="Hayes R.D."/>
            <person name="Keri Z."/>
            <person name="LaButti K."/>
            <person name="Lipzen A."/>
            <person name="Lombard V."/>
            <person name="Magnuson J."/>
            <person name="Maillard F."/>
            <person name="Murat C."/>
            <person name="Nolan M."/>
            <person name="Ohm R.A."/>
            <person name="Pangilinan J."/>
            <person name="Pereira M.F."/>
            <person name="Perotto S."/>
            <person name="Peter M."/>
            <person name="Pfister S."/>
            <person name="Riley R."/>
            <person name="Sitrit Y."/>
            <person name="Stielow J.B."/>
            <person name="Szollosi G."/>
            <person name="Zifcakova L."/>
            <person name="Stursova M."/>
            <person name="Spatafora J.W."/>
            <person name="Tedersoo L."/>
            <person name="Vaario L.M."/>
            <person name="Yamada A."/>
            <person name="Yan M."/>
            <person name="Wang P."/>
            <person name="Xu J."/>
            <person name="Bruns T."/>
            <person name="Baldrian P."/>
            <person name="Vilgalys R."/>
            <person name="Dunand C."/>
            <person name="Henrissat B."/>
            <person name="Grigoriev I.V."/>
            <person name="Hibbett D."/>
            <person name="Nagy L.G."/>
            <person name="Martin F.M."/>
        </authorList>
    </citation>
    <scope>NUCLEOTIDE SEQUENCE</scope>
    <source>
        <strain evidence="1">UH-Tt-Lm1</strain>
    </source>
</reference>
<protein>
    <submittedName>
        <fullName evidence="1">Uncharacterized protein</fullName>
    </submittedName>
</protein>
<keyword evidence="2" id="KW-1185">Reference proteome</keyword>
<gene>
    <name evidence="1" type="ORF">BJ322DRAFT_268925</name>
</gene>
<organism evidence="1 2">
    <name type="scientific">Thelephora terrestris</name>
    <dbReference type="NCBI Taxonomy" id="56493"/>
    <lineage>
        <taxon>Eukaryota</taxon>
        <taxon>Fungi</taxon>
        <taxon>Dikarya</taxon>
        <taxon>Basidiomycota</taxon>
        <taxon>Agaricomycotina</taxon>
        <taxon>Agaricomycetes</taxon>
        <taxon>Thelephorales</taxon>
        <taxon>Thelephoraceae</taxon>
        <taxon>Thelephora</taxon>
    </lineage>
</organism>
<comment type="caution">
    <text evidence="1">The sequence shown here is derived from an EMBL/GenBank/DDBJ whole genome shotgun (WGS) entry which is preliminary data.</text>
</comment>
<evidence type="ECO:0000313" key="2">
    <source>
        <dbReference type="Proteomes" id="UP000736335"/>
    </source>
</evidence>
<dbReference type="Proteomes" id="UP000736335">
    <property type="component" value="Unassembled WGS sequence"/>
</dbReference>
<proteinExistence type="predicted"/>